<evidence type="ECO:0000313" key="1">
    <source>
        <dbReference type="Proteomes" id="UP000887580"/>
    </source>
</evidence>
<protein>
    <submittedName>
        <fullName evidence="2">Uncharacterized protein</fullName>
    </submittedName>
</protein>
<evidence type="ECO:0000313" key="2">
    <source>
        <dbReference type="WBParaSite" id="PS1159_v2.g9161.t1"/>
    </source>
</evidence>
<name>A0AC35GW95_9BILA</name>
<dbReference type="WBParaSite" id="PS1159_v2.g9161.t1">
    <property type="protein sequence ID" value="PS1159_v2.g9161.t1"/>
    <property type="gene ID" value="PS1159_v2.g9161"/>
</dbReference>
<reference evidence="2" key="1">
    <citation type="submission" date="2022-11" db="UniProtKB">
        <authorList>
            <consortium name="WormBaseParasite"/>
        </authorList>
    </citation>
    <scope>IDENTIFICATION</scope>
</reference>
<proteinExistence type="predicted"/>
<sequence length="188" mass="21094">MNTSVSTTNLANFPYPNLKKITGTGSNKAHWYDFQLNQNNAENILSTLYFNGNTLCNRASGNPYKLIPNDIPIYYSIPQDPNKLYCNFMDNIQTYVNTNQSYTISVTINKYDLGKNNDFLIITADGSEVARLTNYGLAAQYCLKNTNVTITLKTKNGLIFNGYQSHVAAVSDKNCNSNGLKFRNNLKL</sequence>
<accession>A0AC35GW95</accession>
<dbReference type="Proteomes" id="UP000887580">
    <property type="component" value="Unplaced"/>
</dbReference>
<organism evidence="1 2">
    <name type="scientific">Panagrolaimus sp. PS1159</name>
    <dbReference type="NCBI Taxonomy" id="55785"/>
    <lineage>
        <taxon>Eukaryota</taxon>
        <taxon>Metazoa</taxon>
        <taxon>Ecdysozoa</taxon>
        <taxon>Nematoda</taxon>
        <taxon>Chromadorea</taxon>
        <taxon>Rhabditida</taxon>
        <taxon>Tylenchina</taxon>
        <taxon>Panagrolaimomorpha</taxon>
        <taxon>Panagrolaimoidea</taxon>
        <taxon>Panagrolaimidae</taxon>
        <taxon>Panagrolaimus</taxon>
    </lineage>
</organism>